<reference evidence="1" key="1">
    <citation type="journal article" date="2015" name="Nature">
        <title>Complex archaea that bridge the gap between prokaryotes and eukaryotes.</title>
        <authorList>
            <person name="Spang A."/>
            <person name="Saw J.H."/>
            <person name="Jorgensen S.L."/>
            <person name="Zaremba-Niedzwiedzka K."/>
            <person name="Martijn J."/>
            <person name="Lind A.E."/>
            <person name="van Eijk R."/>
            <person name="Schleper C."/>
            <person name="Guy L."/>
            <person name="Ettema T.J."/>
        </authorList>
    </citation>
    <scope>NUCLEOTIDE SEQUENCE</scope>
</reference>
<comment type="caution">
    <text evidence="1">The sequence shown here is derived from an EMBL/GenBank/DDBJ whole genome shotgun (WGS) entry which is preliminary data.</text>
</comment>
<gene>
    <name evidence="1" type="ORF">LCGC14_3132560</name>
</gene>
<sequence length="61" mass="6894">MNDLATTLIIETPGENYCDPYKVKTIALPRPVALAEIWDRFSRRIQKPVCTLAKGTARVTF</sequence>
<protein>
    <submittedName>
        <fullName evidence="1">Uncharacterized protein</fullName>
    </submittedName>
</protein>
<dbReference type="AlphaFoldDB" id="A0A0F8YNM3"/>
<organism evidence="1">
    <name type="scientific">marine sediment metagenome</name>
    <dbReference type="NCBI Taxonomy" id="412755"/>
    <lineage>
        <taxon>unclassified sequences</taxon>
        <taxon>metagenomes</taxon>
        <taxon>ecological metagenomes</taxon>
    </lineage>
</organism>
<evidence type="ECO:0000313" key="1">
    <source>
        <dbReference type="EMBL" id="KKK49686.1"/>
    </source>
</evidence>
<name>A0A0F8YNM3_9ZZZZ</name>
<proteinExistence type="predicted"/>
<accession>A0A0F8YNM3</accession>
<dbReference type="EMBL" id="LAZR01068413">
    <property type="protein sequence ID" value="KKK49686.1"/>
    <property type="molecule type" value="Genomic_DNA"/>
</dbReference>